<dbReference type="InterPro" id="IPR036397">
    <property type="entry name" value="RNaseH_sf"/>
</dbReference>
<evidence type="ECO:0000313" key="1">
    <source>
        <dbReference type="EMBL" id="GBP60696.1"/>
    </source>
</evidence>
<evidence type="ECO:0000313" key="2">
    <source>
        <dbReference type="Proteomes" id="UP000299102"/>
    </source>
</evidence>
<organism evidence="1 2">
    <name type="scientific">Eumeta variegata</name>
    <name type="common">Bagworm moth</name>
    <name type="synonym">Eumeta japonica</name>
    <dbReference type="NCBI Taxonomy" id="151549"/>
    <lineage>
        <taxon>Eukaryota</taxon>
        <taxon>Metazoa</taxon>
        <taxon>Ecdysozoa</taxon>
        <taxon>Arthropoda</taxon>
        <taxon>Hexapoda</taxon>
        <taxon>Insecta</taxon>
        <taxon>Pterygota</taxon>
        <taxon>Neoptera</taxon>
        <taxon>Endopterygota</taxon>
        <taxon>Lepidoptera</taxon>
        <taxon>Glossata</taxon>
        <taxon>Ditrysia</taxon>
        <taxon>Tineoidea</taxon>
        <taxon>Psychidae</taxon>
        <taxon>Oiketicinae</taxon>
        <taxon>Eumeta</taxon>
    </lineage>
</organism>
<dbReference type="Proteomes" id="UP000299102">
    <property type="component" value="Unassembled WGS sequence"/>
</dbReference>
<comment type="caution">
    <text evidence="1">The sequence shown here is derived from an EMBL/GenBank/DDBJ whole genome shotgun (WGS) entry which is preliminary data.</text>
</comment>
<proteinExistence type="predicted"/>
<reference evidence="1 2" key="1">
    <citation type="journal article" date="2019" name="Commun. Biol.">
        <title>The bagworm genome reveals a unique fibroin gene that provides high tensile strength.</title>
        <authorList>
            <person name="Kono N."/>
            <person name="Nakamura H."/>
            <person name="Ohtoshi R."/>
            <person name="Tomita M."/>
            <person name="Numata K."/>
            <person name="Arakawa K."/>
        </authorList>
    </citation>
    <scope>NUCLEOTIDE SEQUENCE [LARGE SCALE GENOMIC DNA]</scope>
</reference>
<dbReference type="OrthoDB" id="21449at2759"/>
<dbReference type="GO" id="GO:0003676">
    <property type="term" value="F:nucleic acid binding"/>
    <property type="evidence" value="ECO:0007669"/>
    <property type="project" value="InterPro"/>
</dbReference>
<keyword evidence="2" id="KW-1185">Reference proteome</keyword>
<sequence length="313" mass="36475">MGCYVLLHSCLFCCRQSRFEGAPMRARSRCHATSELTFTRICVRGPVLCARGRRGILFSLRIFQLRGYPGAVTPANRSACGRPHCGRSSRVRSTVLDDKKRSGAPKEFEDKEFEKLLNEDPSQTLAELGKSLQVDQSTISKRLKSLGMIIKQGHRIAYEWKPRASDGFFFTYELLLQWQKRKSFLHRIRERSRLQLMRLIRASKVTRPLYEERHERAILLRDNVRPHVAKPVKTYLETIIWEGPSHALYSPDKVSADYQFFRSIAYGLAELRFHSYKDTKKKKGRFLDSLKRRILFSTWCSRADRKIRESGLQ</sequence>
<dbReference type="InterPro" id="IPR052709">
    <property type="entry name" value="Transposase-MT_Hybrid"/>
</dbReference>
<accession>A0A4C1XA93</accession>
<dbReference type="InterPro" id="IPR036388">
    <property type="entry name" value="WH-like_DNA-bd_sf"/>
</dbReference>
<dbReference type="Gene3D" id="3.30.420.10">
    <property type="entry name" value="Ribonuclease H-like superfamily/Ribonuclease H"/>
    <property type="match status" value="1"/>
</dbReference>
<gene>
    <name evidence="1" type="ORF">EVAR_55766_1</name>
</gene>
<dbReference type="PANTHER" id="PTHR46060:SF3">
    <property type="entry name" value="PROTEIN GVQW3"/>
    <property type="match status" value="1"/>
</dbReference>
<dbReference type="EMBL" id="BGZK01000793">
    <property type="protein sequence ID" value="GBP60696.1"/>
    <property type="molecule type" value="Genomic_DNA"/>
</dbReference>
<dbReference type="Gene3D" id="1.10.10.10">
    <property type="entry name" value="Winged helix-like DNA-binding domain superfamily/Winged helix DNA-binding domain"/>
    <property type="match status" value="1"/>
</dbReference>
<dbReference type="PANTHER" id="PTHR46060">
    <property type="entry name" value="MARINER MOS1 TRANSPOSASE-LIKE PROTEIN"/>
    <property type="match status" value="1"/>
</dbReference>
<protein>
    <submittedName>
        <fullName evidence="1">Mariner Mos1 transposase</fullName>
    </submittedName>
</protein>
<name>A0A4C1XA93_EUMVA</name>
<dbReference type="AlphaFoldDB" id="A0A4C1XA93"/>